<comment type="cofactor">
    <cofactor evidence="6 7">
        <name>Zn(2+)</name>
        <dbReference type="ChEBI" id="CHEBI:29105"/>
    </cofactor>
    <text evidence="6 7">Binds 1 zinc ion per subunit.</text>
</comment>
<evidence type="ECO:0000256" key="1">
    <source>
        <dbReference type="ARBA" id="ARBA00005137"/>
    </source>
</evidence>
<dbReference type="InterPro" id="IPR003726">
    <property type="entry name" value="HCY_dom"/>
</dbReference>
<dbReference type="SUPFAM" id="SSF82282">
    <property type="entry name" value="Homocysteine S-methyltransferase"/>
    <property type="match status" value="1"/>
</dbReference>
<dbReference type="UniPathway" id="UPA00051">
    <property type="reaction ID" value="UER00083"/>
</dbReference>
<evidence type="ECO:0000313" key="10">
    <source>
        <dbReference type="Proteomes" id="UP000233080"/>
    </source>
</evidence>
<protein>
    <recommendedName>
        <fullName evidence="8">Hcy-binding domain-containing protein</fullName>
    </recommendedName>
</protein>
<name>A0A2K5JEA7_COLAP</name>
<evidence type="ECO:0000256" key="6">
    <source>
        <dbReference type="PIRNR" id="PIRNR037505"/>
    </source>
</evidence>
<evidence type="ECO:0000256" key="4">
    <source>
        <dbReference type="ARBA" id="ARBA00022723"/>
    </source>
</evidence>
<keyword evidence="3 6" id="KW-0808">Transferase</keyword>
<evidence type="ECO:0000256" key="7">
    <source>
        <dbReference type="PIRSR" id="PIRSR037505-2"/>
    </source>
</evidence>
<dbReference type="GO" id="GO:0032259">
    <property type="term" value="P:methylation"/>
    <property type="evidence" value="ECO:0007669"/>
    <property type="project" value="UniProtKB-KW"/>
</dbReference>
<evidence type="ECO:0000256" key="5">
    <source>
        <dbReference type="ARBA" id="ARBA00022833"/>
    </source>
</evidence>
<proteinExistence type="predicted"/>
<dbReference type="GO" id="GO:0071267">
    <property type="term" value="P:L-methionine salvage"/>
    <property type="evidence" value="ECO:0007669"/>
    <property type="project" value="TreeGrafter"/>
</dbReference>
<dbReference type="OMA" id="ENMESKW"/>
<dbReference type="STRING" id="336983.ENSCANP00000027213"/>
<reference evidence="9" key="1">
    <citation type="submission" date="2025-08" db="UniProtKB">
        <authorList>
            <consortium name="Ensembl"/>
        </authorList>
    </citation>
    <scope>IDENTIFICATION</scope>
</reference>
<dbReference type="Ensembl" id="ENSCANT00000050231.1">
    <property type="protein sequence ID" value="ENSCANP00000027213.1"/>
    <property type="gene ID" value="ENSCANG00000037020.1"/>
</dbReference>
<evidence type="ECO:0000256" key="2">
    <source>
        <dbReference type="ARBA" id="ARBA00022603"/>
    </source>
</evidence>
<dbReference type="InterPro" id="IPR051524">
    <property type="entry name" value="BHMT"/>
</dbReference>
<dbReference type="PANTHER" id="PTHR46120">
    <property type="entry name" value="BETAINE--HOMOCYSTEINE S-METHYLTRANSFERASE 1"/>
    <property type="match status" value="1"/>
</dbReference>
<keyword evidence="10" id="KW-1185">Reference proteome</keyword>
<dbReference type="InterPro" id="IPR036589">
    <property type="entry name" value="HCY_dom_sf"/>
</dbReference>
<evidence type="ECO:0000256" key="3">
    <source>
        <dbReference type="ARBA" id="ARBA00022679"/>
    </source>
</evidence>
<keyword evidence="5 6" id="KW-0862">Zinc</keyword>
<dbReference type="Proteomes" id="UP000233080">
    <property type="component" value="Unassembled WGS sequence"/>
</dbReference>
<evidence type="ECO:0000313" key="9">
    <source>
        <dbReference type="Ensembl" id="ENSCANP00000027213.1"/>
    </source>
</evidence>
<feature type="binding site" evidence="7">
    <location>
        <position position="188"/>
    </location>
    <ligand>
        <name>Zn(2+)</name>
        <dbReference type="ChEBI" id="CHEBI:29105"/>
    </ligand>
</feature>
<comment type="function">
    <text evidence="6">Involved in the regulation of homocysteine metabolism.</text>
</comment>
<organism evidence="9 10">
    <name type="scientific">Colobus angolensis palliatus</name>
    <name type="common">Peters' Angolan colobus</name>
    <dbReference type="NCBI Taxonomy" id="336983"/>
    <lineage>
        <taxon>Eukaryota</taxon>
        <taxon>Metazoa</taxon>
        <taxon>Chordata</taxon>
        <taxon>Craniata</taxon>
        <taxon>Vertebrata</taxon>
        <taxon>Euteleostomi</taxon>
        <taxon>Mammalia</taxon>
        <taxon>Eutheria</taxon>
        <taxon>Euarchontoglires</taxon>
        <taxon>Primates</taxon>
        <taxon>Haplorrhini</taxon>
        <taxon>Catarrhini</taxon>
        <taxon>Cercopithecidae</taxon>
        <taxon>Colobinae</taxon>
        <taxon>Colobus</taxon>
    </lineage>
</organism>
<evidence type="ECO:0000259" key="8">
    <source>
        <dbReference type="Pfam" id="PF02574"/>
    </source>
</evidence>
<keyword evidence="4 6" id="KW-0479">Metal-binding</keyword>
<dbReference type="Gene3D" id="3.20.20.330">
    <property type="entry name" value="Homocysteine-binding-like domain"/>
    <property type="match status" value="2"/>
</dbReference>
<keyword evidence="2 6" id="KW-0489">Methyltransferase</keyword>
<dbReference type="Pfam" id="PF02574">
    <property type="entry name" value="S-methyl_trans"/>
    <property type="match status" value="1"/>
</dbReference>
<dbReference type="GO" id="GO:0005829">
    <property type="term" value="C:cytosol"/>
    <property type="evidence" value="ECO:0007669"/>
    <property type="project" value="TreeGrafter"/>
</dbReference>
<dbReference type="InterPro" id="IPR017226">
    <property type="entry name" value="BHMT-like"/>
</dbReference>
<dbReference type="PIRSF" id="PIRSF037505">
    <property type="entry name" value="Betaine_HMT"/>
    <property type="match status" value="1"/>
</dbReference>
<comment type="subunit">
    <text evidence="6">Homotetramer.</text>
</comment>
<reference evidence="9" key="2">
    <citation type="submission" date="2025-09" db="UniProtKB">
        <authorList>
            <consortium name="Ensembl"/>
        </authorList>
    </citation>
    <scope>IDENTIFICATION</scope>
</reference>
<dbReference type="AlphaFoldDB" id="A0A2K5JEA7"/>
<accession>A0A2K5JEA7</accession>
<sequence>MAPAGRPGAKNGILERLESGEVVIGDGSFLISLEKRGYVKAGLWTPEAVIEHPDAVRQLHMEFLRVGSNVMQTFTFSASEDNMKWEDVNAAACDLAREVAGKGDALVAGGICQTSIYKYQKEEARIKKLFRQQLEVFAWKNVDFLIAEYFEHVEEAVWAVQGDMHDTTPGKCAVRLVKAGASIVGVNCRFGPETSLKTMELMKEGLERAGLKVHLMVQPLGFHTPDCGKEGFVDLPEYPFGLESRVATRWDIQKYAREAYNLGVRCLLNEFLPLFLFENTDMARRDYWENLLPVSGRPFCPSLSKPDI</sequence>
<dbReference type="GO" id="GO:0061627">
    <property type="term" value="F:S-methylmethionine-homocysteine S-methyltransferase activity"/>
    <property type="evidence" value="ECO:0007669"/>
    <property type="project" value="TreeGrafter"/>
</dbReference>
<dbReference type="PANTHER" id="PTHR46120:SF3">
    <property type="entry name" value="S-METHYLMETHIONINE--HOMOCYSTEINE S-METHYLTRANSFERASE BHMT2"/>
    <property type="match status" value="1"/>
</dbReference>
<comment type="pathway">
    <text evidence="1 6">Amino-acid biosynthesis; L-methionine biosynthesis via de novo pathway; L-methionine from L-homocysteine (BhmT route): step 1/1.</text>
</comment>
<dbReference type="GO" id="GO:0008270">
    <property type="term" value="F:zinc ion binding"/>
    <property type="evidence" value="ECO:0007669"/>
    <property type="project" value="UniProtKB-UniRule"/>
</dbReference>
<feature type="domain" description="Hcy-binding" evidence="8">
    <location>
        <begin position="23"/>
        <end position="224"/>
    </location>
</feature>